<dbReference type="Pfam" id="PF00431">
    <property type="entry name" value="CUB"/>
    <property type="match status" value="1"/>
</dbReference>
<evidence type="ECO:0000256" key="2">
    <source>
        <dbReference type="PROSITE-ProRule" id="PRU00124"/>
    </source>
</evidence>
<dbReference type="AlphaFoldDB" id="A0ABD0M1F4"/>
<gene>
    <name evidence="5" type="ORF">BaRGS_00003473</name>
</gene>
<feature type="domain" description="CUB" evidence="4">
    <location>
        <begin position="5"/>
        <end position="127"/>
    </location>
</feature>
<protein>
    <recommendedName>
        <fullName evidence="4">CUB domain-containing protein</fullName>
    </recommendedName>
</protein>
<dbReference type="Gene3D" id="2.60.120.290">
    <property type="entry name" value="Spermadhesin, CUB domain"/>
    <property type="match status" value="1"/>
</dbReference>
<dbReference type="SUPFAM" id="SSF49854">
    <property type="entry name" value="Spermadhesin, CUB domain"/>
    <property type="match status" value="1"/>
</dbReference>
<accession>A0ABD0M1F4</accession>
<evidence type="ECO:0000256" key="1">
    <source>
        <dbReference type="ARBA" id="ARBA00023157"/>
    </source>
</evidence>
<dbReference type="InterPro" id="IPR042333">
    <property type="entry name" value="LRAD2/Mig-13-like"/>
</dbReference>
<feature type="disulfide bond" evidence="2">
    <location>
        <begin position="140"/>
        <end position="158"/>
    </location>
</feature>
<reference evidence="5 6" key="1">
    <citation type="journal article" date="2023" name="Sci. Data">
        <title>Genome assembly of the Korean intertidal mud-creeper Batillaria attramentaria.</title>
        <authorList>
            <person name="Patra A.K."/>
            <person name="Ho P.T."/>
            <person name="Jun S."/>
            <person name="Lee S.J."/>
            <person name="Kim Y."/>
            <person name="Won Y.J."/>
        </authorList>
    </citation>
    <scope>NUCLEOTIDE SEQUENCE [LARGE SCALE GENOMIC DNA]</scope>
    <source>
        <strain evidence="5">Wonlab-2016</strain>
    </source>
</reference>
<dbReference type="PANTHER" id="PTHR24652">
    <property type="entry name" value="LOW-DENSITY LIPOPROTEIN RECEPTOR CLASS A DOMAIN-CONTAINING PROTEIN 2"/>
    <property type="match status" value="1"/>
</dbReference>
<evidence type="ECO:0000313" key="5">
    <source>
        <dbReference type="EMBL" id="KAK7505311.1"/>
    </source>
</evidence>
<dbReference type="PROSITE" id="PS50068">
    <property type="entry name" value="LDLRA_2"/>
    <property type="match status" value="1"/>
</dbReference>
<keyword evidence="3" id="KW-0472">Membrane</keyword>
<keyword evidence="6" id="KW-1185">Reference proteome</keyword>
<dbReference type="InterPro" id="IPR000859">
    <property type="entry name" value="CUB_dom"/>
</dbReference>
<dbReference type="Gene3D" id="4.10.400.10">
    <property type="entry name" value="Low-density Lipoprotein Receptor"/>
    <property type="match status" value="1"/>
</dbReference>
<keyword evidence="3" id="KW-0812">Transmembrane</keyword>
<feature type="transmembrane region" description="Helical" evidence="3">
    <location>
        <begin position="173"/>
        <end position="195"/>
    </location>
</feature>
<dbReference type="Proteomes" id="UP001519460">
    <property type="component" value="Unassembled WGS sequence"/>
</dbReference>
<comment type="caution">
    <text evidence="2">Lacks conserved residue(s) required for the propagation of feature annotation.</text>
</comment>
<dbReference type="SMART" id="SM00192">
    <property type="entry name" value="LDLa"/>
    <property type="match status" value="1"/>
</dbReference>
<dbReference type="InterPro" id="IPR035914">
    <property type="entry name" value="Sperma_CUB_dom_sf"/>
</dbReference>
<dbReference type="InterPro" id="IPR002172">
    <property type="entry name" value="LDrepeatLR_classA_rpt"/>
</dbReference>
<dbReference type="CDD" id="cd00112">
    <property type="entry name" value="LDLa"/>
    <property type="match status" value="1"/>
</dbReference>
<evidence type="ECO:0000259" key="4">
    <source>
        <dbReference type="PROSITE" id="PS01180"/>
    </source>
</evidence>
<organism evidence="5 6">
    <name type="scientific">Batillaria attramentaria</name>
    <dbReference type="NCBI Taxonomy" id="370345"/>
    <lineage>
        <taxon>Eukaryota</taxon>
        <taxon>Metazoa</taxon>
        <taxon>Spiralia</taxon>
        <taxon>Lophotrochozoa</taxon>
        <taxon>Mollusca</taxon>
        <taxon>Gastropoda</taxon>
        <taxon>Caenogastropoda</taxon>
        <taxon>Sorbeoconcha</taxon>
        <taxon>Cerithioidea</taxon>
        <taxon>Batillariidae</taxon>
        <taxon>Batillaria</taxon>
    </lineage>
</organism>
<sequence length="211" mass="23384">MAEYCGDLLDLQDRQLDVLHVRLTEHGTYDTHMDCAMAVRAPPGQRLTMTFDWFDIAPGAFQWCTADFLSVFDGELDSKESIEGLDEKLCGSSPPPSVASTGRALTLRFSSNSIEEGKGFSAIFTPFHEGECDDRSEFGCDNGRCIPRRLRCDDHDNCGDDSDSSCFLSVTQVVLAVLITTIIFAVIVGLSILYCNRHKLKPKDKKVFTTP</sequence>
<keyword evidence="1 2" id="KW-1015">Disulfide bond</keyword>
<dbReference type="PANTHER" id="PTHR24652:SF67">
    <property type="entry name" value="LOW-DENSITY LIPOPROTEIN RECEPTOR CLASS A DOMAIN-CONTAINING PROTEIN 2"/>
    <property type="match status" value="1"/>
</dbReference>
<dbReference type="PROSITE" id="PS01180">
    <property type="entry name" value="CUB"/>
    <property type="match status" value="1"/>
</dbReference>
<dbReference type="SUPFAM" id="SSF57424">
    <property type="entry name" value="LDL receptor-like module"/>
    <property type="match status" value="1"/>
</dbReference>
<dbReference type="SMART" id="SM00042">
    <property type="entry name" value="CUB"/>
    <property type="match status" value="1"/>
</dbReference>
<evidence type="ECO:0000313" key="6">
    <source>
        <dbReference type="Proteomes" id="UP001519460"/>
    </source>
</evidence>
<dbReference type="CDD" id="cd00041">
    <property type="entry name" value="CUB"/>
    <property type="match status" value="1"/>
</dbReference>
<comment type="caution">
    <text evidence="5">The sequence shown here is derived from an EMBL/GenBank/DDBJ whole genome shotgun (WGS) entry which is preliminary data.</text>
</comment>
<dbReference type="EMBL" id="JACVVK020000011">
    <property type="protein sequence ID" value="KAK7505311.1"/>
    <property type="molecule type" value="Genomic_DNA"/>
</dbReference>
<proteinExistence type="predicted"/>
<name>A0ABD0M1F4_9CAEN</name>
<evidence type="ECO:0000256" key="3">
    <source>
        <dbReference type="SAM" id="Phobius"/>
    </source>
</evidence>
<keyword evidence="3" id="KW-1133">Transmembrane helix</keyword>
<dbReference type="InterPro" id="IPR036055">
    <property type="entry name" value="LDL_receptor-like_sf"/>
</dbReference>